<dbReference type="Pfam" id="PF00583">
    <property type="entry name" value="Acetyltransf_1"/>
    <property type="match status" value="1"/>
</dbReference>
<dbReference type="PANTHER" id="PTHR43877">
    <property type="entry name" value="AMINOALKYLPHOSPHONATE N-ACETYLTRANSFERASE-RELATED-RELATED"/>
    <property type="match status" value="1"/>
</dbReference>
<dbReference type="SUPFAM" id="SSF55729">
    <property type="entry name" value="Acyl-CoA N-acyltransferases (Nat)"/>
    <property type="match status" value="1"/>
</dbReference>
<evidence type="ECO:0000256" key="1">
    <source>
        <dbReference type="ARBA" id="ARBA00022679"/>
    </source>
</evidence>
<dbReference type="Proteomes" id="UP000614996">
    <property type="component" value="Unassembled WGS sequence"/>
</dbReference>
<dbReference type="InterPro" id="IPR016181">
    <property type="entry name" value="Acyl_CoA_acyltransferase"/>
</dbReference>
<proteinExistence type="predicted"/>
<evidence type="ECO:0000256" key="2">
    <source>
        <dbReference type="ARBA" id="ARBA00023315"/>
    </source>
</evidence>
<accession>A0A8J4EIL4</accession>
<evidence type="ECO:0000313" key="5">
    <source>
        <dbReference type="Proteomes" id="UP000614996"/>
    </source>
</evidence>
<keyword evidence="2" id="KW-0012">Acyltransferase</keyword>
<keyword evidence="5" id="KW-1185">Reference proteome</keyword>
<dbReference type="Gene3D" id="3.40.630.30">
    <property type="match status" value="1"/>
</dbReference>
<feature type="domain" description="N-acetyltransferase" evidence="3">
    <location>
        <begin position="36"/>
        <end position="200"/>
    </location>
</feature>
<evidence type="ECO:0000313" key="4">
    <source>
        <dbReference type="EMBL" id="GIL25075.1"/>
    </source>
</evidence>
<dbReference type="EMBL" id="BOPO01000003">
    <property type="protein sequence ID" value="GIL25075.1"/>
    <property type="molecule type" value="Genomic_DNA"/>
</dbReference>
<dbReference type="AlphaFoldDB" id="A0A8J4EIL4"/>
<gene>
    <name evidence="4" type="ORF">NUM_03300</name>
</gene>
<sequence length="207" mass="22211">MPERHTTRVEKPLTARTLTRITDPRDAATVIEMSTVRVRSGSPRDIVGVAGIHLATRRATYPGMLPDEVLDAMTPASVAAWWRAYLPKAPRPNTLLVADAGGDPQGFVFLQAAGQEGEIFAIHVHPRAQGQGIGRLLMRRALETLGSWGCDRAVLWVLADNHGAQQFYRNSGWAPVPEGARVENIDGASVTEVSYALPLAAAGGCPA</sequence>
<comment type="caution">
    <text evidence="4">The sequence shown here is derived from an EMBL/GenBank/DDBJ whole genome shotgun (WGS) entry which is preliminary data.</text>
</comment>
<dbReference type="InterPro" id="IPR050832">
    <property type="entry name" value="Bact_Acetyltransf"/>
</dbReference>
<organism evidence="4 5">
    <name type="scientific">Actinocatenispora comari</name>
    <dbReference type="NCBI Taxonomy" id="2807577"/>
    <lineage>
        <taxon>Bacteria</taxon>
        <taxon>Bacillati</taxon>
        <taxon>Actinomycetota</taxon>
        <taxon>Actinomycetes</taxon>
        <taxon>Micromonosporales</taxon>
        <taxon>Micromonosporaceae</taxon>
        <taxon>Actinocatenispora</taxon>
    </lineage>
</organism>
<dbReference type="InterPro" id="IPR000182">
    <property type="entry name" value="GNAT_dom"/>
</dbReference>
<keyword evidence="1" id="KW-0808">Transferase</keyword>
<dbReference type="CDD" id="cd04301">
    <property type="entry name" value="NAT_SF"/>
    <property type="match status" value="1"/>
</dbReference>
<reference evidence="5" key="1">
    <citation type="journal article" date="2021" name="Int. J. Syst. Evol. Microbiol.">
        <title>Actinocatenispora comari sp. nov., an endophytic actinomycete isolated from aerial parts of Comarum salesowianum.</title>
        <authorList>
            <person name="Oyunbileg N."/>
            <person name="Iizaka Y."/>
            <person name="Hamada M."/>
            <person name="Davaapurev B.O."/>
            <person name="Fukumoto A."/>
            <person name="Tsetseg B."/>
            <person name="Kato F."/>
            <person name="Tamura T."/>
            <person name="Batkhuu J."/>
            <person name="Anzai Y."/>
        </authorList>
    </citation>
    <scope>NUCLEOTIDE SEQUENCE [LARGE SCALE GENOMIC DNA]</scope>
    <source>
        <strain evidence="5">NUM-2625</strain>
    </source>
</reference>
<dbReference type="GO" id="GO:0016747">
    <property type="term" value="F:acyltransferase activity, transferring groups other than amino-acyl groups"/>
    <property type="evidence" value="ECO:0007669"/>
    <property type="project" value="InterPro"/>
</dbReference>
<name>A0A8J4EIL4_9ACTN</name>
<dbReference type="PROSITE" id="PS51186">
    <property type="entry name" value="GNAT"/>
    <property type="match status" value="1"/>
</dbReference>
<evidence type="ECO:0000259" key="3">
    <source>
        <dbReference type="PROSITE" id="PS51186"/>
    </source>
</evidence>
<protein>
    <submittedName>
        <fullName evidence="4">N-acetyltransferase</fullName>
    </submittedName>
</protein>